<keyword evidence="2" id="KW-1185">Reference proteome</keyword>
<dbReference type="Proteomes" id="UP000276133">
    <property type="component" value="Unassembled WGS sequence"/>
</dbReference>
<evidence type="ECO:0000313" key="1">
    <source>
        <dbReference type="EMBL" id="RNA39197.1"/>
    </source>
</evidence>
<dbReference type="EMBL" id="REGN01000774">
    <property type="protein sequence ID" value="RNA39197.1"/>
    <property type="molecule type" value="Genomic_DNA"/>
</dbReference>
<gene>
    <name evidence="1" type="ORF">BpHYR1_009515</name>
</gene>
<evidence type="ECO:0000313" key="2">
    <source>
        <dbReference type="Proteomes" id="UP000276133"/>
    </source>
</evidence>
<sequence>MATENTESVLSISLRQLFKYWSMKLFRSFRSESCRLLTSLSSSDLDMSEAFLVFALLELRILLDLLYERIRNLKSQICSMRKKFRRFSAK</sequence>
<dbReference type="AlphaFoldDB" id="A0A3M7SU81"/>
<organism evidence="1 2">
    <name type="scientific">Brachionus plicatilis</name>
    <name type="common">Marine rotifer</name>
    <name type="synonym">Brachionus muelleri</name>
    <dbReference type="NCBI Taxonomy" id="10195"/>
    <lineage>
        <taxon>Eukaryota</taxon>
        <taxon>Metazoa</taxon>
        <taxon>Spiralia</taxon>
        <taxon>Gnathifera</taxon>
        <taxon>Rotifera</taxon>
        <taxon>Eurotatoria</taxon>
        <taxon>Monogononta</taxon>
        <taxon>Pseudotrocha</taxon>
        <taxon>Ploima</taxon>
        <taxon>Brachionidae</taxon>
        <taxon>Brachionus</taxon>
    </lineage>
</organism>
<reference evidence="1 2" key="1">
    <citation type="journal article" date="2018" name="Sci. Rep.">
        <title>Genomic signatures of local adaptation to the degree of environmental predictability in rotifers.</title>
        <authorList>
            <person name="Franch-Gras L."/>
            <person name="Hahn C."/>
            <person name="Garcia-Roger E.M."/>
            <person name="Carmona M.J."/>
            <person name="Serra M."/>
            <person name="Gomez A."/>
        </authorList>
    </citation>
    <scope>NUCLEOTIDE SEQUENCE [LARGE SCALE GENOMIC DNA]</scope>
    <source>
        <strain evidence="1">HYR1</strain>
    </source>
</reference>
<comment type="caution">
    <text evidence="1">The sequence shown here is derived from an EMBL/GenBank/DDBJ whole genome shotgun (WGS) entry which is preliminary data.</text>
</comment>
<accession>A0A3M7SU81</accession>
<protein>
    <submittedName>
        <fullName evidence="1">Uncharacterized protein</fullName>
    </submittedName>
</protein>
<proteinExistence type="predicted"/>
<name>A0A3M7SU81_BRAPC</name>